<evidence type="ECO:0000313" key="3">
    <source>
        <dbReference type="Proteomes" id="UP001318860"/>
    </source>
</evidence>
<dbReference type="Proteomes" id="UP001318860">
    <property type="component" value="Unassembled WGS sequence"/>
</dbReference>
<reference evidence="2 3" key="1">
    <citation type="journal article" date="2021" name="Comput. Struct. Biotechnol. J.">
        <title>De novo genome assembly of the potent medicinal plant Rehmannia glutinosa using nanopore technology.</title>
        <authorList>
            <person name="Ma L."/>
            <person name="Dong C."/>
            <person name="Song C."/>
            <person name="Wang X."/>
            <person name="Zheng X."/>
            <person name="Niu Y."/>
            <person name="Chen S."/>
            <person name="Feng W."/>
        </authorList>
    </citation>
    <scope>NUCLEOTIDE SEQUENCE [LARGE SCALE GENOMIC DNA]</scope>
    <source>
        <strain evidence="2">DH-2019</strain>
    </source>
</reference>
<sequence length="257" mass="27986">MSGADEEWVKSAMTDDAMVVELLVRLHHAPPPPPQPPRPLLKRAALPLEWSVRQRRSKSVSANNNPKKPAHRGSPTTPLSWSGATSFSGGSTGAGGVGSEESSQPIPFKLSNTARSKVNIDSEKTNSKRSRKKKEMTSLRLYLERERATNGNLKRMKIELRPRLDKESQSISAAEESISGQIQPELTACHPAPPIMPPVVLTNDVTLQSSSTSNACPEENADMASDSKFILPDLNMPFDEPTSDIITESAAPSTTHW</sequence>
<protein>
    <submittedName>
        <fullName evidence="2">Uncharacterized protein</fullName>
    </submittedName>
</protein>
<dbReference type="PANTHER" id="PTHR35099">
    <property type="entry name" value="OS02G0182700 PROTEIN"/>
    <property type="match status" value="1"/>
</dbReference>
<gene>
    <name evidence="2" type="ORF">DH2020_045758</name>
</gene>
<evidence type="ECO:0000313" key="2">
    <source>
        <dbReference type="EMBL" id="KAK6120500.1"/>
    </source>
</evidence>
<evidence type="ECO:0000256" key="1">
    <source>
        <dbReference type="SAM" id="MobiDB-lite"/>
    </source>
</evidence>
<keyword evidence="3" id="KW-1185">Reference proteome</keyword>
<proteinExistence type="predicted"/>
<organism evidence="2 3">
    <name type="scientific">Rehmannia glutinosa</name>
    <name type="common">Chinese foxglove</name>
    <dbReference type="NCBI Taxonomy" id="99300"/>
    <lineage>
        <taxon>Eukaryota</taxon>
        <taxon>Viridiplantae</taxon>
        <taxon>Streptophyta</taxon>
        <taxon>Embryophyta</taxon>
        <taxon>Tracheophyta</taxon>
        <taxon>Spermatophyta</taxon>
        <taxon>Magnoliopsida</taxon>
        <taxon>eudicotyledons</taxon>
        <taxon>Gunneridae</taxon>
        <taxon>Pentapetalae</taxon>
        <taxon>asterids</taxon>
        <taxon>lamiids</taxon>
        <taxon>Lamiales</taxon>
        <taxon>Orobanchaceae</taxon>
        <taxon>Rehmannieae</taxon>
        <taxon>Rehmannia</taxon>
    </lineage>
</organism>
<dbReference type="EMBL" id="JABTTQ020003067">
    <property type="protein sequence ID" value="KAK6120500.1"/>
    <property type="molecule type" value="Genomic_DNA"/>
</dbReference>
<name>A0ABR0UD94_REHGL</name>
<feature type="region of interest" description="Disordered" evidence="1">
    <location>
        <begin position="51"/>
        <end position="136"/>
    </location>
</feature>
<accession>A0ABR0UD94</accession>
<dbReference type="PANTHER" id="PTHR35099:SF2">
    <property type="entry name" value="OS02G0182700 PROTEIN"/>
    <property type="match status" value="1"/>
</dbReference>
<comment type="caution">
    <text evidence="2">The sequence shown here is derived from an EMBL/GenBank/DDBJ whole genome shotgun (WGS) entry which is preliminary data.</text>
</comment>